<comment type="similarity">
    <text evidence="5">Belongs to the class-I aminoacyl-tRNA synthetase family.</text>
</comment>
<dbReference type="GO" id="GO:0006424">
    <property type="term" value="P:glutamyl-tRNA aminoacylation"/>
    <property type="evidence" value="ECO:0007669"/>
    <property type="project" value="TreeGrafter"/>
</dbReference>
<dbReference type="Pfam" id="PF00749">
    <property type="entry name" value="tRNA-synt_1c"/>
    <property type="match status" value="1"/>
</dbReference>
<dbReference type="GO" id="GO:0004818">
    <property type="term" value="F:glutamate-tRNA ligase activity"/>
    <property type="evidence" value="ECO:0007669"/>
    <property type="project" value="TreeGrafter"/>
</dbReference>
<keyword evidence="8" id="KW-1185">Reference proteome</keyword>
<dbReference type="Proteomes" id="UP000321379">
    <property type="component" value="Unassembled WGS sequence"/>
</dbReference>
<dbReference type="EMBL" id="VRMG01000061">
    <property type="protein sequence ID" value="TXN26935.1"/>
    <property type="molecule type" value="Genomic_DNA"/>
</dbReference>
<sequence>DSVVARPTGAPLSTFVNPVDDALMGITHLLRGEDLLSSTPRQIALYHALIDIGLASAIPRCGHLPYVTGDGNKKRSKRDPESNLCHHRDRGVIPEGLLIY</sequence>
<comment type="caution">
    <text evidence="7">The sequence shown here is derived from an EMBL/GenBank/DDBJ whole genome shotgun (WGS) entry which is preliminary data.</text>
</comment>
<evidence type="ECO:0000256" key="2">
    <source>
        <dbReference type="ARBA" id="ARBA00022741"/>
    </source>
</evidence>
<dbReference type="InterPro" id="IPR014729">
    <property type="entry name" value="Rossmann-like_a/b/a_fold"/>
</dbReference>
<dbReference type="InterPro" id="IPR020058">
    <property type="entry name" value="Glu/Gln-tRNA-synth_Ib_cat-dom"/>
</dbReference>
<keyword evidence="5" id="KW-0648">Protein biosynthesis</keyword>
<protein>
    <submittedName>
        <fullName evidence="7">Glutamate--tRNA ligase</fullName>
    </submittedName>
</protein>
<gene>
    <name evidence="7" type="ORF">FVP33_19055</name>
</gene>
<dbReference type="GO" id="GO:0005829">
    <property type="term" value="C:cytosol"/>
    <property type="evidence" value="ECO:0007669"/>
    <property type="project" value="TreeGrafter"/>
</dbReference>
<dbReference type="Gene3D" id="3.40.50.620">
    <property type="entry name" value="HUPs"/>
    <property type="match status" value="1"/>
</dbReference>
<evidence type="ECO:0000256" key="4">
    <source>
        <dbReference type="ARBA" id="ARBA00023146"/>
    </source>
</evidence>
<evidence type="ECO:0000313" key="8">
    <source>
        <dbReference type="Proteomes" id="UP000321379"/>
    </source>
</evidence>
<evidence type="ECO:0000256" key="1">
    <source>
        <dbReference type="ARBA" id="ARBA00022598"/>
    </source>
</evidence>
<evidence type="ECO:0000256" key="3">
    <source>
        <dbReference type="ARBA" id="ARBA00022840"/>
    </source>
</evidence>
<keyword evidence="3 5" id="KW-0067">ATP-binding</keyword>
<reference evidence="7 8" key="1">
    <citation type="submission" date="2019-08" db="EMBL/GenBank/DDBJ databases">
        <title>Bacterial whole genome sequence for Glaciihabitans sp. CHu50b-6-2.</title>
        <authorList>
            <person name="Jin L."/>
        </authorList>
    </citation>
    <scope>NUCLEOTIDE SEQUENCE [LARGE SCALE GENOMIC DNA]</scope>
    <source>
        <strain evidence="7 8">CHu50b-6-2</strain>
    </source>
</reference>
<evidence type="ECO:0000313" key="7">
    <source>
        <dbReference type="EMBL" id="TXN26935.1"/>
    </source>
</evidence>
<keyword evidence="4 5" id="KW-0030">Aminoacyl-tRNA synthetase</keyword>
<accession>A0A5C8UG52</accession>
<dbReference type="PANTHER" id="PTHR43311:SF2">
    <property type="entry name" value="GLUTAMATE--TRNA LIGASE, MITOCHONDRIAL-RELATED"/>
    <property type="match status" value="1"/>
</dbReference>
<dbReference type="GO" id="GO:0005524">
    <property type="term" value="F:ATP binding"/>
    <property type="evidence" value="ECO:0007669"/>
    <property type="project" value="UniProtKB-KW"/>
</dbReference>
<feature type="domain" description="Glutamyl/glutaminyl-tRNA synthetase class Ib catalytic" evidence="6">
    <location>
        <begin position="2"/>
        <end position="90"/>
    </location>
</feature>
<dbReference type="AlphaFoldDB" id="A0A5C8UG52"/>
<name>A0A5C8UG52_9MICO</name>
<feature type="non-terminal residue" evidence="7">
    <location>
        <position position="100"/>
    </location>
</feature>
<dbReference type="PANTHER" id="PTHR43311">
    <property type="entry name" value="GLUTAMATE--TRNA LIGASE"/>
    <property type="match status" value="1"/>
</dbReference>
<feature type="non-terminal residue" evidence="7">
    <location>
        <position position="1"/>
    </location>
</feature>
<proteinExistence type="inferred from homology"/>
<dbReference type="SUPFAM" id="SSF52374">
    <property type="entry name" value="Nucleotidylyl transferase"/>
    <property type="match status" value="1"/>
</dbReference>
<keyword evidence="1 5" id="KW-0436">Ligase</keyword>
<keyword evidence="2 5" id="KW-0547">Nucleotide-binding</keyword>
<evidence type="ECO:0000259" key="6">
    <source>
        <dbReference type="Pfam" id="PF00749"/>
    </source>
</evidence>
<evidence type="ECO:0000256" key="5">
    <source>
        <dbReference type="RuleBase" id="RU363037"/>
    </source>
</evidence>
<dbReference type="RefSeq" id="WP_246142439.1">
    <property type="nucleotide sequence ID" value="NZ_VRMG01000061.1"/>
</dbReference>
<organism evidence="7 8">
    <name type="scientific">Lacisediminihabitans profunda</name>
    <dbReference type="NCBI Taxonomy" id="2594790"/>
    <lineage>
        <taxon>Bacteria</taxon>
        <taxon>Bacillati</taxon>
        <taxon>Actinomycetota</taxon>
        <taxon>Actinomycetes</taxon>
        <taxon>Micrococcales</taxon>
        <taxon>Microbacteriaceae</taxon>
        <taxon>Lacisediminihabitans</taxon>
    </lineage>
</organism>
<dbReference type="InterPro" id="IPR049940">
    <property type="entry name" value="GluQ/Sye"/>
</dbReference>